<evidence type="ECO:0000256" key="1">
    <source>
        <dbReference type="SAM" id="MobiDB-lite"/>
    </source>
</evidence>
<dbReference type="PANTHER" id="PTHR12121:SF36">
    <property type="entry name" value="ENDONUCLEASE_EXONUCLEASE_PHOSPHATASE DOMAIN-CONTAINING PROTEIN"/>
    <property type="match status" value="1"/>
</dbReference>
<organism evidence="4 5">
    <name type="scientific">Halopelagius longus</name>
    <dbReference type="NCBI Taxonomy" id="1236180"/>
    <lineage>
        <taxon>Archaea</taxon>
        <taxon>Methanobacteriati</taxon>
        <taxon>Methanobacteriota</taxon>
        <taxon>Stenosarchaea group</taxon>
        <taxon>Halobacteria</taxon>
        <taxon>Halobacteriales</taxon>
        <taxon>Haloferacaceae</taxon>
    </lineage>
</organism>
<keyword evidence="4" id="KW-0540">Nuclease</keyword>
<dbReference type="InterPro" id="IPR005135">
    <property type="entry name" value="Endo/exonuclease/phosphatase"/>
</dbReference>
<dbReference type="Proteomes" id="UP000255421">
    <property type="component" value="Unassembled WGS sequence"/>
</dbReference>
<dbReference type="Gene3D" id="3.60.10.10">
    <property type="entry name" value="Endonuclease/exonuclease/phosphatase"/>
    <property type="match status" value="1"/>
</dbReference>
<protein>
    <submittedName>
        <fullName evidence="4">Metal-dependent hydrolase, endonuclease/exonuclease/phosphatase family</fullName>
    </submittedName>
</protein>
<dbReference type="CDD" id="cd09083">
    <property type="entry name" value="EEP-1"/>
    <property type="match status" value="1"/>
</dbReference>
<feature type="domain" description="Endonuclease/exonuclease/phosphatase" evidence="2">
    <location>
        <begin position="63"/>
        <end position="308"/>
    </location>
</feature>
<dbReference type="SUPFAM" id="SSF56219">
    <property type="entry name" value="DNase I-like"/>
    <property type="match status" value="1"/>
</dbReference>
<evidence type="ECO:0000313" key="6">
    <source>
        <dbReference type="Proteomes" id="UP000255421"/>
    </source>
</evidence>
<dbReference type="PANTHER" id="PTHR12121">
    <property type="entry name" value="CARBON CATABOLITE REPRESSOR PROTEIN 4"/>
    <property type="match status" value="1"/>
</dbReference>
<dbReference type="Proteomes" id="UP000199289">
    <property type="component" value="Unassembled WGS sequence"/>
</dbReference>
<keyword evidence="4" id="KW-0269">Exonuclease</keyword>
<keyword evidence="6" id="KW-1185">Reference proteome</keyword>
<feature type="compositionally biased region" description="Acidic residues" evidence="1">
    <location>
        <begin position="36"/>
        <end position="45"/>
    </location>
</feature>
<evidence type="ECO:0000313" key="4">
    <source>
        <dbReference type="EMBL" id="SDQ36905.1"/>
    </source>
</evidence>
<gene>
    <name evidence="3" type="ORF">DWB78_00445</name>
    <name evidence="4" type="ORF">SAMN05216278_1253</name>
</gene>
<dbReference type="InterPro" id="IPR036691">
    <property type="entry name" value="Endo/exonu/phosph_ase_sf"/>
</dbReference>
<dbReference type="EMBL" id="QQST01000001">
    <property type="protein sequence ID" value="RDI70312.1"/>
    <property type="molecule type" value="Genomic_DNA"/>
</dbReference>
<reference evidence="5" key="1">
    <citation type="submission" date="2016-10" db="EMBL/GenBank/DDBJ databases">
        <authorList>
            <person name="Varghese N."/>
            <person name="Submissions S."/>
        </authorList>
    </citation>
    <scope>NUCLEOTIDE SEQUENCE [LARGE SCALE GENOMIC DNA]</scope>
    <source>
        <strain evidence="5">CGMCC 1.12397</strain>
    </source>
</reference>
<reference evidence="4" key="2">
    <citation type="submission" date="2016-10" db="EMBL/GenBank/DDBJ databases">
        <authorList>
            <person name="de Groot N.N."/>
        </authorList>
    </citation>
    <scope>NUCLEOTIDE SEQUENCE [LARGE SCALE GENOMIC DNA]</scope>
    <source>
        <strain evidence="4">CGMCC 1.12397</strain>
    </source>
</reference>
<dbReference type="InterPro" id="IPR050410">
    <property type="entry name" value="CCR4/nocturin_mRNA_transcr"/>
</dbReference>
<dbReference type="PROSITE" id="PS51318">
    <property type="entry name" value="TAT"/>
    <property type="match status" value="1"/>
</dbReference>
<dbReference type="Pfam" id="PF03372">
    <property type="entry name" value="Exo_endo_phos"/>
    <property type="match status" value="1"/>
</dbReference>
<evidence type="ECO:0000313" key="5">
    <source>
        <dbReference type="Proteomes" id="UP000199289"/>
    </source>
</evidence>
<dbReference type="GO" id="GO:0004519">
    <property type="term" value="F:endonuclease activity"/>
    <property type="evidence" value="ECO:0007669"/>
    <property type="project" value="UniProtKB-KW"/>
</dbReference>
<feature type="region of interest" description="Disordered" evidence="1">
    <location>
        <begin position="22"/>
        <end position="57"/>
    </location>
</feature>
<dbReference type="GO" id="GO:0000175">
    <property type="term" value="F:3'-5'-RNA exonuclease activity"/>
    <property type="evidence" value="ECO:0007669"/>
    <property type="project" value="TreeGrafter"/>
</dbReference>
<accession>A0A1H1AB05</accession>
<proteinExistence type="predicted"/>
<sequence>MDVERLSRRKTLVGVGAALGVVGSPSVLGSASAEGTADETTEEPTEEKTEYEQPDGDGVLAACSFNVRYDNPEDDYPWESRLPRVVEVVDQLDPELLGVQEAQPNQFADLRETVTDYEWYGVGREGGDESEAVPIAWSSGRFEERDRGVFWLSPTPDEPSIGWGAENPRISTWVSLTHGETGTDLWFCNTHFSHVDPEARRESATIVRERAMERSENGEMVVITGDLNSIPTEPPYHIIAGRTGAGPSPVVDGRREAGTNSVYGPWGTFHDFTDELEDRIDYVFTPEEAEVLQYRTLGIREGAYRSDHLPVIAHFEP</sequence>
<keyword evidence="4" id="KW-0378">Hydrolase</keyword>
<evidence type="ECO:0000313" key="3">
    <source>
        <dbReference type="EMBL" id="RDI70312.1"/>
    </source>
</evidence>
<keyword evidence="4" id="KW-0255">Endonuclease</keyword>
<dbReference type="AlphaFoldDB" id="A0A1H1AB05"/>
<dbReference type="EMBL" id="FNKQ01000002">
    <property type="protein sequence ID" value="SDQ36905.1"/>
    <property type="molecule type" value="Genomic_DNA"/>
</dbReference>
<name>A0A1H1AB05_9EURY</name>
<evidence type="ECO:0000259" key="2">
    <source>
        <dbReference type="Pfam" id="PF03372"/>
    </source>
</evidence>
<dbReference type="InterPro" id="IPR006311">
    <property type="entry name" value="TAT_signal"/>
</dbReference>
<reference evidence="3 6" key="3">
    <citation type="submission" date="2018-07" db="EMBL/GenBank/DDBJ databases">
        <title>Genome sequence of extremly halophilic archaeon Halopelagius longus strain BC12-B1.</title>
        <authorList>
            <person name="Zhang X."/>
        </authorList>
    </citation>
    <scope>NUCLEOTIDE SEQUENCE [LARGE SCALE GENOMIC DNA]</scope>
    <source>
        <strain evidence="3 6">BC12-B1</strain>
    </source>
</reference>